<sequence>MAGIQTGDVVARKSYGYDIVFRVKAIYENQAGKLIAILKGVDVRLIADAPLDDLEPVVEMDYNRYRNEHQEQDYGKVKSVLEQRRLMRNKGSWRGTALAVPEGEEYFDIPGKVLHMDGDEEYLNKCLDAYRKLRIPHHGVSVPEKEQPNVMLYYLQKYQPDILVITGHDGLLKDARDFKNMESYRNSRYFVEAVKAARRFIPSRDDLVIFSGACQSYYEELLAAGANFASSPKRVFIHIFDPVFIVEKIAFTSIKETLTLNDVLRNTVTGIDGVGGIETRGCFRLGYPKSPY</sequence>
<proteinExistence type="predicted"/>
<dbReference type="AlphaFoldDB" id="A0A3G1KVI0"/>
<dbReference type="PIRSF" id="PIRSF011575">
    <property type="entry name" value="YabG"/>
    <property type="match status" value="1"/>
</dbReference>
<accession>A0A3G1KVI0</accession>
<name>A0A3G1KVI0_FORW1</name>
<keyword evidence="2" id="KW-1185">Reference proteome</keyword>
<dbReference type="OrthoDB" id="9785306at2"/>
<protein>
    <submittedName>
        <fullName evidence="1">Sporulation peptidase YabG</fullName>
    </submittedName>
</protein>
<evidence type="ECO:0000313" key="1">
    <source>
        <dbReference type="EMBL" id="ATW26488.1"/>
    </source>
</evidence>
<dbReference type="KEGG" id="fwa:DCMF_18575"/>
<dbReference type="InterPro" id="IPR008764">
    <property type="entry name" value="Peptidase_U57"/>
</dbReference>
<dbReference type="NCBIfam" id="TIGR02855">
    <property type="entry name" value="spore_yabG"/>
    <property type="match status" value="1"/>
</dbReference>
<dbReference type="Pfam" id="PF05582">
    <property type="entry name" value="Peptidase_U57"/>
    <property type="match status" value="1"/>
</dbReference>
<organism evidence="1 2">
    <name type="scientific">Formimonas warabiya</name>
    <dbReference type="NCBI Taxonomy" id="1761012"/>
    <lineage>
        <taxon>Bacteria</taxon>
        <taxon>Bacillati</taxon>
        <taxon>Bacillota</taxon>
        <taxon>Clostridia</taxon>
        <taxon>Eubacteriales</taxon>
        <taxon>Peptococcaceae</taxon>
        <taxon>Candidatus Formimonas</taxon>
    </lineage>
</organism>
<gene>
    <name evidence="1" type="ORF">DCMF_18575</name>
</gene>
<evidence type="ECO:0000313" key="2">
    <source>
        <dbReference type="Proteomes" id="UP000323521"/>
    </source>
</evidence>
<dbReference type="Proteomes" id="UP000323521">
    <property type="component" value="Chromosome"/>
</dbReference>
<dbReference type="RefSeq" id="WP_148135800.1">
    <property type="nucleotide sequence ID" value="NZ_CP017634.1"/>
</dbReference>
<reference evidence="1 2" key="1">
    <citation type="submission" date="2016-10" db="EMBL/GenBank/DDBJ databases">
        <title>Complete Genome Sequence of Peptococcaceae strain DCMF.</title>
        <authorList>
            <person name="Edwards R.J."/>
            <person name="Holland S.I."/>
            <person name="Deshpande N.P."/>
            <person name="Wong Y.K."/>
            <person name="Ertan H."/>
            <person name="Manefield M."/>
            <person name="Russell T.L."/>
            <person name="Lee M.J."/>
        </authorList>
    </citation>
    <scope>NUCLEOTIDE SEQUENCE [LARGE SCALE GENOMIC DNA]</scope>
    <source>
        <strain evidence="1 2">DCMF</strain>
    </source>
</reference>
<dbReference type="EMBL" id="CP017634">
    <property type="protein sequence ID" value="ATW26488.1"/>
    <property type="molecule type" value="Genomic_DNA"/>
</dbReference>